<name>A0A3N4KI77_9PEZI</name>
<dbReference type="InParanoid" id="A0A3N4KI77"/>
<evidence type="ECO:0000256" key="1">
    <source>
        <dbReference type="SAM" id="MobiDB-lite"/>
    </source>
</evidence>
<protein>
    <submittedName>
        <fullName evidence="2">Uncharacterized protein</fullName>
    </submittedName>
</protein>
<feature type="region of interest" description="Disordered" evidence="1">
    <location>
        <begin position="1"/>
        <end position="52"/>
    </location>
</feature>
<dbReference type="OrthoDB" id="5427526at2759"/>
<dbReference type="Proteomes" id="UP000277580">
    <property type="component" value="Unassembled WGS sequence"/>
</dbReference>
<dbReference type="AlphaFoldDB" id="A0A3N4KI77"/>
<sequence>MLGEAQVNGAHHHHIVNGSATKDDSVKKAPVRPLSASDYDGSEYGDPEDLGNGISVGLEDKINQIENLALRNRHMLKEEETGIGELAGVMPRLMEGLQNLAPQSSLETGSTRLITAHAALTSNMAHQARTLRDLSLSINSAYLPAEDTSDLLLPLLDLIPRPSPQPLAELSNLHSLTLSLVSQLAFLSDSLHMARQSSIAANRKLRVAREACADWKHELEAVEKARRWIEEGDWDARCKRREAAGVCAEVTGGFEEVCKGFEERLKAQGVGVSA</sequence>
<reference evidence="2 3" key="1">
    <citation type="journal article" date="2018" name="Nat. Ecol. Evol.">
        <title>Pezizomycetes genomes reveal the molecular basis of ectomycorrhizal truffle lifestyle.</title>
        <authorList>
            <person name="Murat C."/>
            <person name="Payen T."/>
            <person name="Noel B."/>
            <person name="Kuo A."/>
            <person name="Morin E."/>
            <person name="Chen J."/>
            <person name="Kohler A."/>
            <person name="Krizsan K."/>
            <person name="Balestrini R."/>
            <person name="Da Silva C."/>
            <person name="Montanini B."/>
            <person name="Hainaut M."/>
            <person name="Levati E."/>
            <person name="Barry K.W."/>
            <person name="Belfiori B."/>
            <person name="Cichocki N."/>
            <person name="Clum A."/>
            <person name="Dockter R.B."/>
            <person name="Fauchery L."/>
            <person name="Guy J."/>
            <person name="Iotti M."/>
            <person name="Le Tacon F."/>
            <person name="Lindquist E.A."/>
            <person name="Lipzen A."/>
            <person name="Malagnac F."/>
            <person name="Mello A."/>
            <person name="Molinier V."/>
            <person name="Miyauchi S."/>
            <person name="Poulain J."/>
            <person name="Riccioni C."/>
            <person name="Rubini A."/>
            <person name="Sitrit Y."/>
            <person name="Splivallo R."/>
            <person name="Traeger S."/>
            <person name="Wang M."/>
            <person name="Zifcakova L."/>
            <person name="Wipf D."/>
            <person name="Zambonelli A."/>
            <person name="Paolocci F."/>
            <person name="Nowrousian M."/>
            <person name="Ottonello S."/>
            <person name="Baldrian P."/>
            <person name="Spatafora J.W."/>
            <person name="Henrissat B."/>
            <person name="Nagy L.G."/>
            <person name="Aury J.M."/>
            <person name="Wincker P."/>
            <person name="Grigoriev I.V."/>
            <person name="Bonfante P."/>
            <person name="Martin F.M."/>
        </authorList>
    </citation>
    <scope>NUCLEOTIDE SEQUENCE [LARGE SCALE GENOMIC DNA]</scope>
    <source>
        <strain evidence="2 3">CCBAS932</strain>
    </source>
</reference>
<accession>A0A3N4KI77</accession>
<feature type="compositionally biased region" description="Acidic residues" evidence="1">
    <location>
        <begin position="40"/>
        <end position="49"/>
    </location>
</feature>
<evidence type="ECO:0000313" key="3">
    <source>
        <dbReference type="Proteomes" id="UP000277580"/>
    </source>
</evidence>
<keyword evidence="3" id="KW-1185">Reference proteome</keyword>
<dbReference type="EMBL" id="ML119144">
    <property type="protein sequence ID" value="RPB10243.1"/>
    <property type="molecule type" value="Genomic_DNA"/>
</dbReference>
<evidence type="ECO:0000313" key="2">
    <source>
        <dbReference type="EMBL" id="RPB10243.1"/>
    </source>
</evidence>
<organism evidence="2 3">
    <name type="scientific">Morchella conica CCBAS932</name>
    <dbReference type="NCBI Taxonomy" id="1392247"/>
    <lineage>
        <taxon>Eukaryota</taxon>
        <taxon>Fungi</taxon>
        <taxon>Dikarya</taxon>
        <taxon>Ascomycota</taxon>
        <taxon>Pezizomycotina</taxon>
        <taxon>Pezizomycetes</taxon>
        <taxon>Pezizales</taxon>
        <taxon>Morchellaceae</taxon>
        <taxon>Morchella</taxon>
    </lineage>
</organism>
<proteinExistence type="predicted"/>
<gene>
    <name evidence="2" type="ORF">P167DRAFT_491221</name>
</gene>